<feature type="transmembrane region" description="Helical" evidence="1">
    <location>
        <begin position="251"/>
        <end position="272"/>
    </location>
</feature>
<proteinExistence type="predicted"/>
<keyword evidence="1" id="KW-0812">Transmembrane</keyword>
<feature type="transmembrane region" description="Helical" evidence="1">
    <location>
        <begin position="323"/>
        <end position="342"/>
    </location>
</feature>
<evidence type="ECO:0000259" key="2">
    <source>
        <dbReference type="Pfam" id="PF01757"/>
    </source>
</evidence>
<comment type="caution">
    <text evidence="3">The sequence shown here is derived from an EMBL/GenBank/DDBJ whole genome shotgun (WGS) entry which is preliminary data.</text>
</comment>
<protein>
    <submittedName>
        <fullName evidence="3">Peptidoglycan/LPS O-acetylase OafA/YrhL</fullName>
    </submittedName>
</protein>
<dbReference type="AlphaFoldDB" id="A0A316E9J5"/>
<feature type="domain" description="Acyltransferase 3" evidence="2">
    <location>
        <begin position="10"/>
        <end position="343"/>
    </location>
</feature>
<evidence type="ECO:0000313" key="4">
    <source>
        <dbReference type="Proteomes" id="UP000245489"/>
    </source>
</evidence>
<accession>A0A316E9J5</accession>
<feature type="transmembrane region" description="Helical" evidence="1">
    <location>
        <begin position="137"/>
        <end position="154"/>
    </location>
</feature>
<feature type="transmembrane region" description="Helical" evidence="1">
    <location>
        <begin position="293"/>
        <end position="311"/>
    </location>
</feature>
<dbReference type="InterPro" id="IPR050879">
    <property type="entry name" value="Acyltransferase_3"/>
</dbReference>
<keyword evidence="1" id="KW-0472">Membrane</keyword>
<evidence type="ECO:0000256" key="1">
    <source>
        <dbReference type="SAM" id="Phobius"/>
    </source>
</evidence>
<evidence type="ECO:0000313" key="3">
    <source>
        <dbReference type="EMBL" id="PWK27428.1"/>
    </source>
</evidence>
<dbReference type="InterPro" id="IPR002656">
    <property type="entry name" value="Acyl_transf_3_dom"/>
</dbReference>
<name>A0A316E9J5_9BACT</name>
<keyword evidence="1" id="KW-1133">Transmembrane helix</keyword>
<feature type="transmembrane region" description="Helical" evidence="1">
    <location>
        <begin position="80"/>
        <end position="97"/>
    </location>
</feature>
<dbReference type="Proteomes" id="UP000245489">
    <property type="component" value="Unassembled WGS sequence"/>
</dbReference>
<dbReference type="EMBL" id="QGGO01000007">
    <property type="protein sequence ID" value="PWK27428.1"/>
    <property type="molecule type" value="Genomic_DNA"/>
</dbReference>
<dbReference type="RefSeq" id="WP_109742499.1">
    <property type="nucleotide sequence ID" value="NZ_QGGO01000007.1"/>
</dbReference>
<gene>
    <name evidence="3" type="ORF">LV89_01741</name>
</gene>
<dbReference type="OrthoDB" id="9796461at2"/>
<sequence>MSVIPNNRNQAIDFLRAIAVSLTLFRHYGINLFMYKIGWVGVDLFFVLSGFLVSGLLFGEFKKTGKIDFLRFFVRRGLKIYPLFYLLIIIYVIQTKIDPIAKIDYHAIQVEALFYKNYVGGNAFWIHTWSIDVEEHFYLLLPLLFLTLIFFNKSSQKPFKVIPYLFAVIALICLALRTYVTLTQPFSHTTNVSPTHLRIDSLLFGTLLSYFYHFHRDQLTDFVINNRQKLRIGSLILLLPCAIFWDENPQMTTWGFTSLYLGFGGILLLSIYSEIKLSPFLEKIYNGMAKMGLYSYSMYIIHWPLIWWFILPNGGYLDAHYPVKLLVFFVYFGVVYLLGWLLSKTIEIPFLALRDKLFPANSKSI</sequence>
<dbReference type="PANTHER" id="PTHR23028:SF53">
    <property type="entry name" value="ACYL_TRANSF_3 DOMAIN-CONTAINING PROTEIN"/>
    <property type="match status" value="1"/>
</dbReference>
<dbReference type="GO" id="GO:0009103">
    <property type="term" value="P:lipopolysaccharide biosynthetic process"/>
    <property type="evidence" value="ECO:0007669"/>
    <property type="project" value="TreeGrafter"/>
</dbReference>
<feature type="transmembrane region" description="Helical" evidence="1">
    <location>
        <begin position="161"/>
        <end position="179"/>
    </location>
</feature>
<reference evidence="3 4" key="1">
    <citation type="submission" date="2018-05" db="EMBL/GenBank/DDBJ databases">
        <title>Genomic Encyclopedia of Archaeal and Bacterial Type Strains, Phase II (KMG-II): from individual species to whole genera.</title>
        <authorList>
            <person name="Goeker M."/>
        </authorList>
    </citation>
    <scope>NUCLEOTIDE SEQUENCE [LARGE SCALE GENOMIC DNA]</scope>
    <source>
        <strain evidence="3 4">DSM 22214</strain>
    </source>
</reference>
<dbReference type="Pfam" id="PF01757">
    <property type="entry name" value="Acyl_transf_3"/>
    <property type="match status" value="1"/>
</dbReference>
<keyword evidence="4" id="KW-1185">Reference proteome</keyword>
<dbReference type="PANTHER" id="PTHR23028">
    <property type="entry name" value="ACETYLTRANSFERASE"/>
    <property type="match status" value="1"/>
</dbReference>
<feature type="transmembrane region" description="Helical" evidence="1">
    <location>
        <begin position="37"/>
        <end position="59"/>
    </location>
</feature>
<dbReference type="GO" id="GO:0016020">
    <property type="term" value="C:membrane"/>
    <property type="evidence" value="ECO:0007669"/>
    <property type="project" value="TreeGrafter"/>
</dbReference>
<organism evidence="3 4">
    <name type="scientific">Arcicella aurantiaca</name>
    <dbReference type="NCBI Taxonomy" id="591202"/>
    <lineage>
        <taxon>Bacteria</taxon>
        <taxon>Pseudomonadati</taxon>
        <taxon>Bacteroidota</taxon>
        <taxon>Cytophagia</taxon>
        <taxon>Cytophagales</taxon>
        <taxon>Flectobacillaceae</taxon>
        <taxon>Arcicella</taxon>
    </lineage>
</organism>
<dbReference type="GO" id="GO:0016747">
    <property type="term" value="F:acyltransferase activity, transferring groups other than amino-acyl groups"/>
    <property type="evidence" value="ECO:0007669"/>
    <property type="project" value="InterPro"/>
</dbReference>